<dbReference type="CDD" id="cd00567">
    <property type="entry name" value="ACAD"/>
    <property type="match status" value="1"/>
</dbReference>
<comment type="similarity">
    <text evidence="3">Belongs to the acyl-CoA dehydrogenase family.</text>
</comment>
<evidence type="ECO:0000256" key="7">
    <source>
        <dbReference type="ARBA" id="ARBA00023098"/>
    </source>
</evidence>
<dbReference type="STRING" id="656916.A0A2G7FND0"/>
<evidence type="ECO:0000259" key="10">
    <source>
        <dbReference type="Pfam" id="PF01636"/>
    </source>
</evidence>
<evidence type="ECO:0000256" key="8">
    <source>
        <dbReference type="ARBA" id="ARBA00023140"/>
    </source>
</evidence>
<comment type="subcellular location">
    <subcellularLocation>
        <location evidence="2">Peroxisome</location>
    </subcellularLocation>
</comment>
<accession>A0A2G7FND0</accession>
<evidence type="ECO:0000256" key="4">
    <source>
        <dbReference type="ARBA" id="ARBA00022630"/>
    </source>
</evidence>
<evidence type="ECO:0000259" key="9">
    <source>
        <dbReference type="Pfam" id="PF00441"/>
    </source>
</evidence>
<dbReference type="Gene3D" id="1.10.540.10">
    <property type="entry name" value="Acyl-CoA dehydrogenase/oxidase, N-terminal domain"/>
    <property type="match status" value="1"/>
</dbReference>
<dbReference type="AlphaFoldDB" id="A0A2G7FND0"/>
<dbReference type="EMBL" id="NEXV01000528">
    <property type="protein sequence ID" value="PIG82104.1"/>
    <property type="molecule type" value="Genomic_DNA"/>
</dbReference>
<dbReference type="InterPro" id="IPR037069">
    <property type="entry name" value="AcylCoA_DH/ox_N_sf"/>
</dbReference>
<feature type="domain" description="Aminoglycoside phosphotransferase" evidence="10">
    <location>
        <begin position="31"/>
        <end position="262"/>
    </location>
</feature>
<keyword evidence="13" id="KW-1185">Reference proteome</keyword>
<dbReference type="InterPro" id="IPR046373">
    <property type="entry name" value="Acyl-CoA_Oxase/DH_mid-dom_sf"/>
</dbReference>
<name>A0A2G7FND0_9EURO</name>
<keyword evidence="6" id="KW-0560">Oxidoreductase</keyword>
<dbReference type="Pfam" id="PF01636">
    <property type="entry name" value="APH"/>
    <property type="match status" value="1"/>
</dbReference>
<keyword evidence="8" id="KW-0576">Peroxisome</keyword>
<dbReference type="PANTHER" id="PTHR48083:SF2">
    <property type="entry name" value="MEDIUM-CHAIN SPECIFIC ACYL-COA DEHYDROGENASE, MITOCHONDRIAL"/>
    <property type="match status" value="1"/>
</dbReference>
<dbReference type="GO" id="GO:0005777">
    <property type="term" value="C:peroxisome"/>
    <property type="evidence" value="ECO:0007669"/>
    <property type="project" value="UniProtKB-SubCell"/>
</dbReference>
<dbReference type="SUPFAM" id="SSF56112">
    <property type="entry name" value="Protein kinase-like (PK-like)"/>
    <property type="match status" value="1"/>
</dbReference>
<dbReference type="Pfam" id="PF02770">
    <property type="entry name" value="Acyl-CoA_dh_M"/>
    <property type="match status" value="1"/>
</dbReference>
<comment type="cofactor">
    <cofactor evidence="1">
        <name>FAD</name>
        <dbReference type="ChEBI" id="CHEBI:57692"/>
    </cofactor>
</comment>
<feature type="domain" description="Acyl-CoA dehydrogenase/oxidase C-terminal" evidence="9">
    <location>
        <begin position="642"/>
        <end position="803"/>
    </location>
</feature>
<dbReference type="GO" id="GO:0050660">
    <property type="term" value="F:flavin adenine dinucleotide binding"/>
    <property type="evidence" value="ECO:0007669"/>
    <property type="project" value="InterPro"/>
</dbReference>
<evidence type="ECO:0000259" key="11">
    <source>
        <dbReference type="Pfam" id="PF02770"/>
    </source>
</evidence>
<comment type="caution">
    <text evidence="12">The sequence shown here is derived from an EMBL/GenBank/DDBJ whole genome shotgun (WGS) entry which is preliminary data.</text>
</comment>
<evidence type="ECO:0000256" key="5">
    <source>
        <dbReference type="ARBA" id="ARBA00022827"/>
    </source>
</evidence>
<dbReference type="Gene3D" id="3.30.200.20">
    <property type="entry name" value="Phosphorylase Kinase, domain 1"/>
    <property type="match status" value="1"/>
</dbReference>
<dbReference type="GO" id="GO:0033539">
    <property type="term" value="P:fatty acid beta-oxidation using acyl-CoA dehydrogenase"/>
    <property type="evidence" value="ECO:0007669"/>
    <property type="project" value="TreeGrafter"/>
</dbReference>
<evidence type="ECO:0000256" key="2">
    <source>
        <dbReference type="ARBA" id="ARBA00004275"/>
    </source>
</evidence>
<dbReference type="PANTHER" id="PTHR48083">
    <property type="entry name" value="MEDIUM-CHAIN SPECIFIC ACYL-COA DEHYDROGENASE, MITOCHONDRIAL-RELATED"/>
    <property type="match status" value="1"/>
</dbReference>
<evidence type="ECO:0000313" key="13">
    <source>
        <dbReference type="Proteomes" id="UP000231358"/>
    </source>
</evidence>
<dbReference type="Gene3D" id="2.40.110.10">
    <property type="entry name" value="Butyryl-CoA Dehydrogenase, subunit A, domain 2"/>
    <property type="match status" value="1"/>
</dbReference>
<dbReference type="InterPro" id="IPR050741">
    <property type="entry name" value="Acyl-CoA_dehydrogenase"/>
</dbReference>
<dbReference type="Gene3D" id="3.90.1200.10">
    <property type="match status" value="1"/>
</dbReference>
<dbReference type="CDD" id="cd05154">
    <property type="entry name" value="ACAD10_11_N-like"/>
    <property type="match status" value="1"/>
</dbReference>
<dbReference type="GO" id="GO:0003995">
    <property type="term" value="F:acyl-CoA dehydrogenase activity"/>
    <property type="evidence" value="ECO:0007669"/>
    <property type="project" value="TreeGrafter"/>
</dbReference>
<evidence type="ECO:0000256" key="3">
    <source>
        <dbReference type="ARBA" id="ARBA00009347"/>
    </source>
</evidence>
<proteinExistence type="inferred from homology"/>
<keyword evidence="5" id="KW-0274">FAD</keyword>
<dbReference type="SUPFAM" id="SSF47203">
    <property type="entry name" value="Acyl-CoA dehydrogenase C-terminal domain-like"/>
    <property type="match status" value="1"/>
</dbReference>
<protein>
    <submittedName>
        <fullName evidence="12">Acyl-CoA dehydrogenase family protein</fullName>
    </submittedName>
</protein>
<dbReference type="InterPro" id="IPR006091">
    <property type="entry name" value="Acyl-CoA_Oxase/DH_mid-dom"/>
</dbReference>
<dbReference type="Gene3D" id="1.20.140.10">
    <property type="entry name" value="Butyryl-CoA Dehydrogenase, subunit A, domain 3"/>
    <property type="match status" value="1"/>
</dbReference>
<gene>
    <name evidence="12" type="ORF">AARAC_000017</name>
</gene>
<evidence type="ECO:0000313" key="12">
    <source>
        <dbReference type="EMBL" id="PIG82104.1"/>
    </source>
</evidence>
<dbReference type="InterPro" id="IPR002575">
    <property type="entry name" value="Aminoglycoside_PTrfase"/>
</dbReference>
<keyword evidence="4" id="KW-0285">Flavoprotein</keyword>
<keyword evidence="7" id="KW-0443">Lipid metabolism</keyword>
<dbReference type="InterPro" id="IPR041726">
    <property type="entry name" value="ACAD10_11_N"/>
</dbReference>
<evidence type="ECO:0000256" key="1">
    <source>
        <dbReference type="ARBA" id="ARBA00001974"/>
    </source>
</evidence>
<evidence type="ECO:0000256" key="6">
    <source>
        <dbReference type="ARBA" id="ARBA00023002"/>
    </source>
</evidence>
<dbReference type="Proteomes" id="UP000231358">
    <property type="component" value="Unassembled WGS sequence"/>
</dbReference>
<dbReference type="InterPro" id="IPR009100">
    <property type="entry name" value="AcylCoA_DH/oxidase_NM_dom_sf"/>
</dbReference>
<dbReference type="InterPro" id="IPR011009">
    <property type="entry name" value="Kinase-like_dom_sf"/>
</dbReference>
<dbReference type="InterPro" id="IPR036250">
    <property type="entry name" value="AcylCo_DH-like_C"/>
</dbReference>
<dbReference type="FunFam" id="1.20.140.10:FF:000037">
    <property type="entry name" value="Similar to acyl-CoA dehydrogenase"/>
    <property type="match status" value="1"/>
</dbReference>
<dbReference type="SUPFAM" id="SSF56645">
    <property type="entry name" value="Acyl-CoA dehydrogenase NM domain-like"/>
    <property type="match status" value="1"/>
</dbReference>
<reference evidence="12 13" key="1">
    <citation type="submission" date="2017-05" db="EMBL/GenBank/DDBJ databases">
        <title>Genome sequence for an aflatoxigenic pathogen of Argentinian peanut, Aspergillus arachidicola.</title>
        <authorList>
            <person name="Moore G."/>
            <person name="Beltz S.B."/>
            <person name="Mack B.M."/>
        </authorList>
    </citation>
    <scope>NUCLEOTIDE SEQUENCE [LARGE SCALE GENOMIC DNA]</scope>
    <source>
        <strain evidence="12 13">CBS 117610</strain>
    </source>
</reference>
<organism evidence="12 13">
    <name type="scientific">Aspergillus arachidicola</name>
    <dbReference type="NCBI Taxonomy" id="656916"/>
    <lineage>
        <taxon>Eukaryota</taxon>
        <taxon>Fungi</taxon>
        <taxon>Dikarya</taxon>
        <taxon>Ascomycota</taxon>
        <taxon>Pezizomycotina</taxon>
        <taxon>Eurotiomycetes</taxon>
        <taxon>Eurotiomycetidae</taxon>
        <taxon>Eurotiales</taxon>
        <taxon>Aspergillaceae</taxon>
        <taxon>Aspergillus</taxon>
        <taxon>Aspergillus subgen. Circumdati</taxon>
    </lineage>
</organism>
<feature type="domain" description="Acyl-CoA oxidase/dehydrogenase middle" evidence="11">
    <location>
        <begin position="536"/>
        <end position="615"/>
    </location>
</feature>
<dbReference type="InterPro" id="IPR009075">
    <property type="entry name" value="AcylCo_DH/oxidase_C"/>
</dbReference>
<sequence>MAGPVRQPVDVVALENYIGPQDLGISPPLDLKQFGFGQSNPTYLITDAKSQRYVLRKKPPGEIMSKTAHQVEREYRILHALKNTEVPVPKVYILCEDPTVIGTAFYIMEFLDGRFITDPYMPGVAAEHRKEMWRDAVRTLVKLHTLDYNAVGLGGLSKHNKFYDRQIRTFTEIAKRQSRAVNASTNVPLGELPHLEEIAGFFKTNQPKDRSGIVHGDFKIDNIVFHKTEPRVIGVLDWEMATIGHPLSDIVHLLSPIFQQSGPGAPVPRDGGRDSIPGLPGLDESVRWYSESGYEARPDLDWGIAFAHFRGCVIAQGIAARYVTGQSKSPGAKEWADSLIQEHRSCGKQSGSCVRVISESRSCKCHYWKEDRNSCTAMNFDLPPPLVAHLDSLDQFIHSTILPLQHSEDNNRFFDHRREYARTDWAKGGLPSQEWEELLGKARRLADEAGFFRFALPKIYGGQGHPDTNLWMSATRFHMASHPVYGGGLGLANDLQNEHSVIGNFPDVLMLHHFGTAEQKRTLIPARLRGEFRTTFGLTEPDHGSDATFMSTAARHVRGGFEINGAKKWQTGAHHCTHMIIFARTSGQDGSAKGITAFLIPRETEGVEIASYEWTFNMPTDHATVTLNGVWVPDSAVLGMVDQGLAIAQTFVHENRIRQAASSCGAAKFCLERAIERARSRTIWGVGKKLADHQAVQFPVVELMTQVEMLRLLILKTSWEMDRVVAESTDKAWIAIERQLSDKVAMCNFWANRLCCQAADRAIQIHGGDGYSRHYPFEHIYRHFRRYRITEGAEEIQMRKVAAYLFGFGEKVGREKAKMKL</sequence>
<dbReference type="Pfam" id="PF00441">
    <property type="entry name" value="Acyl-CoA_dh_1"/>
    <property type="match status" value="1"/>
</dbReference>